<gene>
    <name evidence="2" type="ORF">YK48G_18850</name>
</gene>
<name>A0ABQ3W0V5_9LACO</name>
<dbReference type="RefSeq" id="WP_203630456.1">
    <property type="nucleotide sequence ID" value="NZ_BNJR01000016.1"/>
</dbReference>
<keyword evidence="3" id="KW-1185">Reference proteome</keyword>
<accession>A0ABQ3W0V5</accession>
<feature type="region of interest" description="Disordered" evidence="1">
    <location>
        <begin position="17"/>
        <end position="37"/>
    </location>
</feature>
<organism evidence="2 3">
    <name type="scientific">Lentilactobacillus fungorum</name>
    <dbReference type="NCBI Taxonomy" id="2201250"/>
    <lineage>
        <taxon>Bacteria</taxon>
        <taxon>Bacillati</taxon>
        <taxon>Bacillota</taxon>
        <taxon>Bacilli</taxon>
        <taxon>Lactobacillales</taxon>
        <taxon>Lactobacillaceae</taxon>
        <taxon>Lentilactobacillus</taxon>
    </lineage>
</organism>
<dbReference type="Proteomes" id="UP000604765">
    <property type="component" value="Unassembled WGS sequence"/>
</dbReference>
<comment type="caution">
    <text evidence="2">The sequence shown here is derived from an EMBL/GenBank/DDBJ whole genome shotgun (WGS) entry which is preliminary data.</text>
</comment>
<evidence type="ECO:0000313" key="2">
    <source>
        <dbReference type="EMBL" id="GHP14460.1"/>
    </source>
</evidence>
<proteinExistence type="predicted"/>
<evidence type="ECO:0000256" key="1">
    <source>
        <dbReference type="SAM" id="MobiDB-lite"/>
    </source>
</evidence>
<sequence>MVLGGISRADSTAIFEPDLPQGLSTPYASDETPVGTTAEITQTYERETGGEDDSDEEDGVEIIQNPQTKRYVFNYKFRGQYLPVYVVYARNSPNTTYLVYLVPVGGKTKYQCLTTFHPSLVEDQLSFSRYVGFTQQESIDVSDFQPKKGHIKQYGKWFAAYR</sequence>
<protein>
    <submittedName>
        <fullName evidence="2">Uncharacterized protein</fullName>
    </submittedName>
</protein>
<dbReference type="EMBL" id="BNJR01000016">
    <property type="protein sequence ID" value="GHP14460.1"/>
    <property type="molecule type" value="Genomic_DNA"/>
</dbReference>
<evidence type="ECO:0000313" key="3">
    <source>
        <dbReference type="Proteomes" id="UP000604765"/>
    </source>
</evidence>
<reference evidence="2 3" key="1">
    <citation type="journal article" date="2021" name="Int. J. Syst. Evol. Microbiol.">
        <title>Lentilactobacillus fungorum sp. nov., isolated from spent mushroom substrates.</title>
        <authorList>
            <person name="Tohno M."/>
            <person name="Tanizawa Y."/>
            <person name="Kojima Y."/>
            <person name="Sakamoto M."/>
            <person name="Ohkuma M."/>
            <person name="Kobayashi H."/>
        </authorList>
    </citation>
    <scope>NUCLEOTIDE SEQUENCE [LARGE SCALE GENOMIC DNA]</scope>
    <source>
        <strain evidence="2 3">YK48G</strain>
    </source>
</reference>